<name>A0A6B9LJ00_9CAUD</name>
<keyword evidence="1" id="KW-0812">Transmembrane</keyword>
<organism evidence="2 3">
    <name type="scientific">Mycobacterium phage Imvubu</name>
    <dbReference type="NCBI Taxonomy" id="2686233"/>
    <lineage>
        <taxon>Viruses</taxon>
        <taxon>Duplodnaviria</taxon>
        <taxon>Heunggongvirae</taxon>
        <taxon>Uroviricota</taxon>
        <taxon>Caudoviricetes</taxon>
        <taxon>Bclasvirinae</taxon>
        <taxon>Imvubuvirus</taxon>
        <taxon>Imvubuvirus imvubu</taxon>
    </lineage>
</organism>
<keyword evidence="1" id="KW-0472">Membrane</keyword>
<accession>A0A6B9LJ00</accession>
<sequence length="49" mass="5140">MSLGVLVLIGLVLVLLGDRWGSSFLTEMGAILVVAPFLALPVGWLMGTL</sequence>
<gene>
    <name evidence="2" type="primary">94</name>
    <name evidence="2" type="ORF">PBI_IMVUBU_94</name>
</gene>
<dbReference type="Proteomes" id="UP000464404">
    <property type="component" value="Segment"/>
</dbReference>
<evidence type="ECO:0000256" key="1">
    <source>
        <dbReference type="SAM" id="Phobius"/>
    </source>
</evidence>
<proteinExistence type="predicted"/>
<dbReference type="GeneID" id="60321453"/>
<reference evidence="2 3" key="1">
    <citation type="submission" date="2019-12" db="EMBL/GenBank/DDBJ databases">
        <authorList>
            <person name="Garlena R.A."/>
            <person name="Russell D.A."/>
            <person name="Pope W.H."/>
            <person name="Jacobs-Sera D."/>
            <person name="Hatfull G.F."/>
        </authorList>
    </citation>
    <scope>NUCLEOTIDE SEQUENCE [LARGE SCALE GENOMIC DNA]</scope>
</reference>
<evidence type="ECO:0000313" key="3">
    <source>
        <dbReference type="Proteomes" id="UP000464404"/>
    </source>
</evidence>
<dbReference type="KEGG" id="vg:60321453"/>
<protein>
    <submittedName>
        <fullName evidence="2">Uncharacterized protein</fullName>
    </submittedName>
</protein>
<dbReference type="EMBL" id="MN813693">
    <property type="protein sequence ID" value="QHB37834.1"/>
    <property type="molecule type" value="Genomic_DNA"/>
</dbReference>
<evidence type="ECO:0000313" key="2">
    <source>
        <dbReference type="EMBL" id="QHB37834.1"/>
    </source>
</evidence>
<keyword evidence="3" id="KW-1185">Reference proteome</keyword>
<feature type="transmembrane region" description="Helical" evidence="1">
    <location>
        <begin position="27"/>
        <end position="47"/>
    </location>
</feature>
<dbReference type="RefSeq" id="YP_009950044.1">
    <property type="nucleotide sequence ID" value="NC_051586.1"/>
</dbReference>
<keyword evidence="1" id="KW-1133">Transmembrane helix</keyword>